<dbReference type="STRING" id="1229664.N4UE48"/>
<dbReference type="SUPFAM" id="SSF54556">
    <property type="entry name" value="Chitinase insertion domain"/>
    <property type="match status" value="1"/>
</dbReference>
<dbReference type="GO" id="GO:0008061">
    <property type="term" value="F:chitin binding"/>
    <property type="evidence" value="ECO:0007669"/>
    <property type="project" value="UniProtKB-UniRule"/>
</dbReference>
<dbReference type="AlphaFoldDB" id="N4UE48"/>
<evidence type="ECO:0000259" key="8">
    <source>
        <dbReference type="PROSITE" id="PS50941"/>
    </source>
</evidence>
<accession>N4UE48</accession>
<dbReference type="PANTHER" id="PTHR47700">
    <property type="entry name" value="V CHITINASE, PUTATIVE (AFU_ORTHOLOGUE AFUA_6G13720)-RELATED"/>
    <property type="match status" value="1"/>
</dbReference>
<sequence length="971" mass="107005">MAIAILFLCLATFADAENTRQLHGSRARHHRRANVITKAPAWAKEITNSPGHQNPAMAPPDPTVELELSDDSATSLDQYYKDAENATESSDVTPNKSHLSRRSLEKRGSGPLYCKDGPCADDSCCGPEKICGYGPDYCGKGCSSNCDATAMCGEYSEEGEMPCGMNLCCSASGWCGTTEVFCDNADPVHKTLPCQAGYGSCNIASSPSCAKGSGSTNGRTIGYYQSWNVRARKCDTKTPKQLNTKGFTHLFYSFAFIDPVSFKVTPAHDDDVKQMREFTNLSKDVRAYMDEYGFQGVDLDWEYPGEPKRGGRKLADTRNFSMLLKEMRAAYGSKYGISLTLAPDYWYLRWFDAKVMEPYVDFFGFMAYDLHGYWDEDVKTLGKIIRGQADIREIGNNTIPLWFGGLDPKKLNFGLALYGRGYTVADKSCNNLGCSFVGPSKKGECTDSDGVMSLGEIKNLIKKGVKSTYLKDSMMKQITFDDQWIGYDDEETFADKKAWADGYCFGGTMIWSIDFQPSDNSTDGSGDVPALPDLDGIGAIPKDLQDKVLKKCDTGFSYDNYGDLPKLWYDSGAEQWADAYIKSQKDHTNWAQNLYRNLFEKKDHTKFSCVTPNSRCDFDASCVNVEFPYLHEGSQSTVRQQDHSDPCHRLRDETYPRHQEWSSSAFSMASAIAAPIPAVGGPLAGISGLASMIGTFTSTVGGNDNAVDATDTLTFAVKTAAVEGKRKIASIVSSVYGDFGHAQNDLPKTMLVGGADNPAIKVFGYGAWLRDNDLTDLSGAVERMSDKMNQALLWQMARLFKGFYVVIRDDLPINKCTHPNNAWDDRTGRCLDILSWWPKSASGRVGGDLAMEKVWDKWNMSPLWTLRNAVECWENNGGKIGDAKVKALQSEWTNGVPPPCFFAMPVLKGNWSKDAASDGAIWLAGDFVGQEGQAGRLWPKDKCDKANRELDPITGGQVKKCSSLNKVGGEK</sequence>
<comment type="similarity">
    <text evidence="1">Belongs to the glycosyl hydrolase 18 family. Chitinase class V subfamily.</text>
</comment>
<dbReference type="CDD" id="cd00035">
    <property type="entry name" value="ChtBD1"/>
    <property type="match status" value="1"/>
</dbReference>
<feature type="domain" description="GH18" evidence="9">
    <location>
        <begin position="165"/>
        <end position="529"/>
    </location>
</feature>
<dbReference type="InterPro" id="IPR017853">
    <property type="entry name" value="GH"/>
</dbReference>
<keyword evidence="3 5" id="KW-0147">Chitin-binding</keyword>
<dbReference type="Proteomes" id="UP000016928">
    <property type="component" value="Unassembled WGS sequence"/>
</dbReference>
<dbReference type="Gene3D" id="3.10.50.10">
    <property type="match status" value="1"/>
</dbReference>
<dbReference type="SMART" id="SM00636">
    <property type="entry name" value="Glyco_18"/>
    <property type="match status" value="1"/>
</dbReference>
<dbReference type="OMA" id="WAQNLYR"/>
<dbReference type="InterPro" id="IPR001002">
    <property type="entry name" value="Chitin-bd_1"/>
</dbReference>
<dbReference type="InterPro" id="IPR036861">
    <property type="entry name" value="Endochitinase-like_sf"/>
</dbReference>
<keyword evidence="5" id="KW-1015">Disulfide bond</keyword>
<reference evidence="11" key="2">
    <citation type="journal article" date="2014" name="PLoS ONE">
        <title>Genome and Transcriptome Analysis of the Fungal Pathogen Fusarium oxysporum f. sp. cubense Causing Banana Vascular Wilt Disease.</title>
        <authorList>
            <person name="Guo L."/>
            <person name="Han L."/>
            <person name="Yang L."/>
            <person name="Zeng H."/>
            <person name="Fan D."/>
            <person name="Zhu Y."/>
            <person name="Feng Y."/>
            <person name="Wang G."/>
            <person name="Peng C."/>
            <person name="Jiang X."/>
            <person name="Zhou D."/>
            <person name="Ni P."/>
            <person name="Liang C."/>
            <person name="Liu L."/>
            <person name="Wang J."/>
            <person name="Mao C."/>
            <person name="Fang X."/>
            <person name="Peng M."/>
            <person name="Huang J."/>
        </authorList>
    </citation>
    <scope>NUCLEOTIDE SEQUENCE [LARGE SCALE GENOMIC DNA]</scope>
    <source>
        <strain evidence="11">race 1</strain>
    </source>
</reference>
<dbReference type="GO" id="GO:0005975">
    <property type="term" value="P:carbohydrate metabolic process"/>
    <property type="evidence" value="ECO:0007669"/>
    <property type="project" value="InterPro"/>
</dbReference>
<dbReference type="Pfam" id="PF00704">
    <property type="entry name" value="Glyco_hydro_18"/>
    <property type="match status" value="1"/>
</dbReference>
<protein>
    <recommendedName>
        <fullName evidence="2">chitinase</fullName>
        <ecNumber evidence="2">3.2.1.14</ecNumber>
    </recommendedName>
</protein>
<dbReference type="InterPro" id="IPR018371">
    <property type="entry name" value="Chitin-binding_1_CS"/>
</dbReference>
<dbReference type="PANTHER" id="PTHR47700:SF2">
    <property type="entry name" value="CHITINASE"/>
    <property type="match status" value="1"/>
</dbReference>
<dbReference type="EC" id="3.2.1.14" evidence="2"/>
<dbReference type="InterPro" id="IPR011583">
    <property type="entry name" value="Chitinase_II/V-like_cat"/>
</dbReference>
<name>N4UE48_FUSC1</name>
<evidence type="ECO:0000256" key="5">
    <source>
        <dbReference type="PROSITE-ProRule" id="PRU00261"/>
    </source>
</evidence>
<dbReference type="SMR" id="N4UE48"/>
<dbReference type="PROSITE" id="PS00026">
    <property type="entry name" value="CHIT_BIND_I_1"/>
    <property type="match status" value="1"/>
</dbReference>
<feature type="domain" description="Chitin-binding type-1" evidence="8">
    <location>
        <begin position="149"/>
        <end position="203"/>
    </location>
</feature>
<dbReference type="VEuPathDB" id="FungiDB:FOC1_g10008997"/>
<evidence type="ECO:0000256" key="3">
    <source>
        <dbReference type="ARBA" id="ARBA00022669"/>
    </source>
</evidence>
<feature type="chain" id="PRO_5004121590" description="chitinase" evidence="7">
    <location>
        <begin position="17"/>
        <end position="971"/>
    </location>
</feature>
<dbReference type="EMBL" id="KB730083">
    <property type="protein sequence ID" value="ENH73504.1"/>
    <property type="molecule type" value="Genomic_DNA"/>
</dbReference>
<feature type="region of interest" description="Disordered" evidence="6">
    <location>
        <begin position="84"/>
        <end position="106"/>
    </location>
</feature>
<evidence type="ECO:0000256" key="2">
    <source>
        <dbReference type="ARBA" id="ARBA00012729"/>
    </source>
</evidence>
<dbReference type="HOGENOM" id="CLU_292872_0_0_1"/>
<reference evidence="11" key="1">
    <citation type="submission" date="2012-09" db="EMBL/GenBank/DDBJ databases">
        <title>Genome sequencing and comparative transcriptomics of race 1 and race 4 of banana pathogen: Fusarium oxysporum f. sp. cubense.</title>
        <authorList>
            <person name="Fang X."/>
            <person name="Huang J."/>
        </authorList>
    </citation>
    <scope>NUCLEOTIDE SEQUENCE [LARGE SCALE GENOMIC DNA]</scope>
    <source>
        <strain evidence="11">race 1</strain>
    </source>
</reference>
<keyword evidence="7" id="KW-0732">Signal</keyword>
<feature type="disulfide bond" evidence="5">
    <location>
        <begin position="168"/>
        <end position="182"/>
    </location>
</feature>
<feature type="signal peptide" evidence="7">
    <location>
        <begin position="1"/>
        <end position="16"/>
    </location>
</feature>
<evidence type="ECO:0000256" key="4">
    <source>
        <dbReference type="ARBA" id="ARBA00023026"/>
    </source>
</evidence>
<evidence type="ECO:0000313" key="10">
    <source>
        <dbReference type="EMBL" id="ENH73504.1"/>
    </source>
</evidence>
<feature type="compositionally biased region" description="Polar residues" evidence="6">
    <location>
        <begin position="86"/>
        <end position="97"/>
    </location>
</feature>
<dbReference type="InterPro" id="IPR001223">
    <property type="entry name" value="Glyco_hydro18_cat"/>
</dbReference>
<keyword evidence="4" id="KW-0843">Virulence</keyword>
<dbReference type="InterPro" id="IPR053214">
    <property type="entry name" value="LysM12-like"/>
</dbReference>
<dbReference type="OrthoDB" id="73875at2759"/>
<organism evidence="10 11">
    <name type="scientific">Fusarium oxysporum f. sp. cubense (strain race 1)</name>
    <name type="common">Panama disease fungus</name>
    <dbReference type="NCBI Taxonomy" id="1229664"/>
    <lineage>
        <taxon>Eukaryota</taxon>
        <taxon>Fungi</taxon>
        <taxon>Dikarya</taxon>
        <taxon>Ascomycota</taxon>
        <taxon>Pezizomycotina</taxon>
        <taxon>Sordariomycetes</taxon>
        <taxon>Hypocreomycetidae</taxon>
        <taxon>Hypocreales</taxon>
        <taxon>Nectriaceae</taxon>
        <taxon>Fusarium</taxon>
        <taxon>Fusarium oxysporum species complex</taxon>
    </lineage>
</organism>
<dbReference type="GO" id="GO:0008843">
    <property type="term" value="F:endochitinase activity"/>
    <property type="evidence" value="ECO:0007669"/>
    <property type="project" value="UniProtKB-EC"/>
</dbReference>
<feature type="disulfide bond" evidence="5">
    <location>
        <begin position="163"/>
        <end position="175"/>
    </location>
</feature>
<feature type="region of interest" description="Disordered" evidence="6">
    <location>
        <begin position="46"/>
        <end position="68"/>
    </location>
</feature>
<evidence type="ECO:0000313" key="11">
    <source>
        <dbReference type="Proteomes" id="UP000016928"/>
    </source>
</evidence>
<evidence type="ECO:0000256" key="1">
    <source>
        <dbReference type="ARBA" id="ARBA00008682"/>
    </source>
</evidence>
<dbReference type="Gene3D" id="3.30.60.10">
    <property type="entry name" value="Endochitinase-like"/>
    <property type="match status" value="1"/>
</dbReference>
<dbReference type="SMART" id="SM00270">
    <property type="entry name" value="ChtBD1"/>
    <property type="match status" value="2"/>
</dbReference>
<dbReference type="PROSITE" id="PS50941">
    <property type="entry name" value="CHIT_BIND_I_2"/>
    <property type="match status" value="1"/>
</dbReference>
<evidence type="ECO:0000256" key="7">
    <source>
        <dbReference type="SAM" id="SignalP"/>
    </source>
</evidence>
<evidence type="ECO:0000256" key="6">
    <source>
        <dbReference type="SAM" id="MobiDB-lite"/>
    </source>
</evidence>
<proteinExistence type="inferred from homology"/>
<comment type="caution">
    <text evidence="5">Lacks conserved residue(s) required for the propagation of feature annotation.</text>
</comment>
<dbReference type="PROSITE" id="PS51910">
    <property type="entry name" value="GH18_2"/>
    <property type="match status" value="1"/>
</dbReference>
<dbReference type="SUPFAM" id="SSF57016">
    <property type="entry name" value="Plant lectins/antimicrobial peptides"/>
    <property type="match status" value="1"/>
</dbReference>
<dbReference type="SUPFAM" id="SSF51445">
    <property type="entry name" value="(Trans)glycosidases"/>
    <property type="match status" value="1"/>
</dbReference>
<dbReference type="Gene3D" id="3.20.20.80">
    <property type="entry name" value="Glycosidases"/>
    <property type="match status" value="2"/>
</dbReference>
<dbReference type="InterPro" id="IPR029070">
    <property type="entry name" value="Chitinase_insertion_sf"/>
</dbReference>
<evidence type="ECO:0000259" key="9">
    <source>
        <dbReference type="PROSITE" id="PS51910"/>
    </source>
</evidence>
<gene>
    <name evidence="10" type="ORF">FOC1_g10008997</name>
</gene>